<dbReference type="EMBL" id="KV878696">
    <property type="protein sequence ID" value="OJJ66815.1"/>
    <property type="molecule type" value="Genomic_DNA"/>
</dbReference>
<dbReference type="Proteomes" id="UP000184499">
    <property type="component" value="Unassembled WGS sequence"/>
</dbReference>
<dbReference type="RefSeq" id="XP_067474064.1">
    <property type="nucleotide sequence ID" value="XM_067626070.1"/>
</dbReference>
<dbReference type="VEuPathDB" id="FungiDB:ASPBRDRAFT_48327"/>
<dbReference type="OrthoDB" id="1577640at2759"/>
<dbReference type="PANTHER" id="PTHR46082">
    <property type="entry name" value="ATP/GTP-BINDING PROTEIN-RELATED"/>
    <property type="match status" value="1"/>
</dbReference>
<accession>A0A1L9U550</accession>
<reference evidence="2" key="1">
    <citation type="journal article" date="2017" name="Genome Biol.">
        <title>Comparative genomics reveals high biological diversity and specific adaptations in the industrially and medically important fungal genus Aspergillus.</title>
        <authorList>
            <person name="de Vries R.P."/>
            <person name="Riley R."/>
            <person name="Wiebenga A."/>
            <person name="Aguilar-Osorio G."/>
            <person name="Amillis S."/>
            <person name="Uchima C.A."/>
            <person name="Anderluh G."/>
            <person name="Asadollahi M."/>
            <person name="Askin M."/>
            <person name="Barry K."/>
            <person name="Battaglia E."/>
            <person name="Bayram O."/>
            <person name="Benocci T."/>
            <person name="Braus-Stromeyer S.A."/>
            <person name="Caldana C."/>
            <person name="Canovas D."/>
            <person name="Cerqueira G.C."/>
            <person name="Chen F."/>
            <person name="Chen W."/>
            <person name="Choi C."/>
            <person name="Clum A."/>
            <person name="Dos Santos R.A."/>
            <person name="Damasio A.R."/>
            <person name="Diallinas G."/>
            <person name="Emri T."/>
            <person name="Fekete E."/>
            <person name="Flipphi M."/>
            <person name="Freyberg S."/>
            <person name="Gallo A."/>
            <person name="Gournas C."/>
            <person name="Habgood R."/>
            <person name="Hainaut M."/>
            <person name="Harispe M.L."/>
            <person name="Henrissat B."/>
            <person name="Hilden K.S."/>
            <person name="Hope R."/>
            <person name="Hossain A."/>
            <person name="Karabika E."/>
            <person name="Karaffa L."/>
            <person name="Karanyi Z."/>
            <person name="Krasevec N."/>
            <person name="Kuo A."/>
            <person name="Kusch H."/>
            <person name="LaButti K."/>
            <person name="Lagendijk E.L."/>
            <person name="Lapidus A."/>
            <person name="Levasseur A."/>
            <person name="Lindquist E."/>
            <person name="Lipzen A."/>
            <person name="Logrieco A.F."/>
            <person name="MacCabe A."/>
            <person name="Maekelae M.R."/>
            <person name="Malavazi I."/>
            <person name="Melin P."/>
            <person name="Meyer V."/>
            <person name="Mielnichuk N."/>
            <person name="Miskei M."/>
            <person name="Molnar A.P."/>
            <person name="Mule G."/>
            <person name="Ngan C.Y."/>
            <person name="Orejas M."/>
            <person name="Orosz E."/>
            <person name="Ouedraogo J.P."/>
            <person name="Overkamp K.M."/>
            <person name="Park H.-S."/>
            <person name="Perrone G."/>
            <person name="Piumi F."/>
            <person name="Punt P.J."/>
            <person name="Ram A.F."/>
            <person name="Ramon A."/>
            <person name="Rauscher S."/>
            <person name="Record E."/>
            <person name="Riano-Pachon D.M."/>
            <person name="Robert V."/>
            <person name="Roehrig J."/>
            <person name="Ruller R."/>
            <person name="Salamov A."/>
            <person name="Salih N.S."/>
            <person name="Samson R.A."/>
            <person name="Sandor E."/>
            <person name="Sanguinetti M."/>
            <person name="Schuetze T."/>
            <person name="Sepcic K."/>
            <person name="Shelest E."/>
            <person name="Sherlock G."/>
            <person name="Sophianopoulou V."/>
            <person name="Squina F.M."/>
            <person name="Sun H."/>
            <person name="Susca A."/>
            <person name="Todd R.B."/>
            <person name="Tsang A."/>
            <person name="Unkles S.E."/>
            <person name="van de Wiele N."/>
            <person name="van Rossen-Uffink D."/>
            <person name="Oliveira J.V."/>
            <person name="Vesth T.C."/>
            <person name="Visser J."/>
            <person name="Yu J.-H."/>
            <person name="Zhou M."/>
            <person name="Andersen M.R."/>
            <person name="Archer D.B."/>
            <person name="Baker S.E."/>
            <person name="Benoit I."/>
            <person name="Brakhage A.A."/>
            <person name="Braus G.H."/>
            <person name="Fischer R."/>
            <person name="Frisvad J.C."/>
            <person name="Goldman G.H."/>
            <person name="Houbraken J."/>
            <person name="Oakley B."/>
            <person name="Pocsi I."/>
            <person name="Scazzocchio C."/>
            <person name="Seiboth B."/>
            <person name="vanKuyk P.A."/>
            <person name="Wortman J."/>
            <person name="Dyer P.S."/>
            <person name="Grigoriev I.V."/>
        </authorList>
    </citation>
    <scope>NUCLEOTIDE SEQUENCE [LARGE SCALE GENOMIC DNA]</scope>
    <source>
        <strain evidence="2">CBS 101740 / IMI 381727 / IBT 21946</strain>
    </source>
</reference>
<dbReference type="SUPFAM" id="SSF53167">
    <property type="entry name" value="Purine and uridine phosphorylases"/>
    <property type="match status" value="1"/>
</dbReference>
<dbReference type="InterPro" id="IPR053137">
    <property type="entry name" value="NLR-like"/>
</dbReference>
<gene>
    <name evidence="1" type="ORF">ASPBRDRAFT_48327</name>
</gene>
<name>A0A1L9U550_ASPBC</name>
<proteinExistence type="predicted"/>
<dbReference type="GeneID" id="93578558"/>
<protein>
    <recommendedName>
        <fullName evidence="3">Nucleoside phosphorylase domain-containing protein</fullName>
    </recommendedName>
</protein>
<dbReference type="InterPro" id="IPR035994">
    <property type="entry name" value="Nucleoside_phosphorylase_sf"/>
</dbReference>
<sequence length="104" mass="11334">MLPPPLKEFQIGWICALPIEVAAAQEMLDEEFESLDMQDPADANIYTLGRIGVHYIVITCLSRFYGTTSATTATNHMMRAFSQSLRIGLMVGISGGIPSVANDI</sequence>
<dbReference type="PANTHER" id="PTHR46082:SF11">
    <property type="entry name" value="AAA+ ATPASE DOMAIN-CONTAINING PROTEIN-RELATED"/>
    <property type="match status" value="1"/>
</dbReference>
<keyword evidence="2" id="KW-1185">Reference proteome</keyword>
<dbReference type="STRING" id="767769.A0A1L9U550"/>
<dbReference type="GO" id="GO:0009116">
    <property type="term" value="P:nucleoside metabolic process"/>
    <property type="evidence" value="ECO:0007669"/>
    <property type="project" value="InterPro"/>
</dbReference>
<dbReference type="Gene3D" id="3.40.50.1580">
    <property type="entry name" value="Nucleoside phosphorylase domain"/>
    <property type="match status" value="1"/>
</dbReference>
<evidence type="ECO:0000313" key="2">
    <source>
        <dbReference type="Proteomes" id="UP000184499"/>
    </source>
</evidence>
<dbReference type="OMA" id="CAITMEY"/>
<dbReference type="GO" id="GO:0003824">
    <property type="term" value="F:catalytic activity"/>
    <property type="evidence" value="ECO:0007669"/>
    <property type="project" value="InterPro"/>
</dbReference>
<organism evidence="1 2">
    <name type="scientific">Aspergillus brasiliensis (strain CBS 101740 / IMI 381727 / IBT 21946)</name>
    <dbReference type="NCBI Taxonomy" id="767769"/>
    <lineage>
        <taxon>Eukaryota</taxon>
        <taxon>Fungi</taxon>
        <taxon>Dikarya</taxon>
        <taxon>Ascomycota</taxon>
        <taxon>Pezizomycotina</taxon>
        <taxon>Eurotiomycetes</taxon>
        <taxon>Eurotiomycetidae</taxon>
        <taxon>Eurotiales</taxon>
        <taxon>Aspergillaceae</taxon>
        <taxon>Aspergillus</taxon>
        <taxon>Aspergillus subgen. Circumdati</taxon>
    </lineage>
</organism>
<evidence type="ECO:0000313" key="1">
    <source>
        <dbReference type="EMBL" id="OJJ66815.1"/>
    </source>
</evidence>
<evidence type="ECO:0008006" key="3">
    <source>
        <dbReference type="Google" id="ProtNLM"/>
    </source>
</evidence>
<dbReference type="AlphaFoldDB" id="A0A1L9U550"/>